<dbReference type="OrthoDB" id="1097772at2"/>
<name>A0A1N7LS96_9BACT</name>
<evidence type="ECO:0008006" key="3">
    <source>
        <dbReference type="Google" id="ProtNLM"/>
    </source>
</evidence>
<proteinExistence type="predicted"/>
<sequence>MGIFDFLKNNSKLTDEKSGKQTLPNKDEMKSHLDSIQREIYHFLKPLGFKKKGRTFNRQTEDGIYQVINIQSGRYEFGDKYVIPGFRENYYGKFTINLGVMVKEIYELESHNKPKDIYQDYDCQIRERLTHLTIKQDHWWTISDDNNKTAKEVIDGLSSHGLDWLDNFENRDKICRNLGDLEGGSPRAKLDVALIELHRDRAKAEKLFQDYYDNIEIKNGHKEYVKGLSDRLGVKLNDRN</sequence>
<organism evidence="1 2">
    <name type="scientific">Belliella pelovolcani</name>
    <dbReference type="NCBI Taxonomy" id="529505"/>
    <lineage>
        <taxon>Bacteria</taxon>
        <taxon>Pseudomonadati</taxon>
        <taxon>Bacteroidota</taxon>
        <taxon>Cytophagia</taxon>
        <taxon>Cytophagales</taxon>
        <taxon>Cyclobacteriaceae</taxon>
        <taxon>Belliella</taxon>
    </lineage>
</organism>
<dbReference type="Pfam" id="PF14137">
    <property type="entry name" value="DUF4304"/>
    <property type="match status" value="1"/>
</dbReference>
<evidence type="ECO:0000313" key="1">
    <source>
        <dbReference type="EMBL" id="SIS76706.1"/>
    </source>
</evidence>
<dbReference type="EMBL" id="FTOP01000004">
    <property type="protein sequence ID" value="SIS76706.1"/>
    <property type="molecule type" value="Genomic_DNA"/>
</dbReference>
<dbReference type="RefSeq" id="WP_084565846.1">
    <property type="nucleotide sequence ID" value="NZ_FTOP01000004.1"/>
</dbReference>
<protein>
    <recommendedName>
        <fullName evidence="3">DUF4304 domain-containing protein</fullName>
    </recommendedName>
</protein>
<accession>A0A1N7LS96</accession>
<dbReference type="InterPro" id="IPR025412">
    <property type="entry name" value="DUF4304"/>
</dbReference>
<dbReference type="AlphaFoldDB" id="A0A1N7LS96"/>
<gene>
    <name evidence="1" type="ORF">SAMN05421761_10477</name>
</gene>
<reference evidence="2" key="1">
    <citation type="submission" date="2017-01" db="EMBL/GenBank/DDBJ databases">
        <authorList>
            <person name="Varghese N."/>
            <person name="Submissions S."/>
        </authorList>
    </citation>
    <scope>NUCLEOTIDE SEQUENCE [LARGE SCALE GENOMIC DNA]</scope>
    <source>
        <strain evidence="2">DSM 46698</strain>
    </source>
</reference>
<dbReference type="Proteomes" id="UP000186026">
    <property type="component" value="Unassembled WGS sequence"/>
</dbReference>
<keyword evidence="2" id="KW-1185">Reference proteome</keyword>
<evidence type="ECO:0000313" key="2">
    <source>
        <dbReference type="Proteomes" id="UP000186026"/>
    </source>
</evidence>